<protein>
    <submittedName>
        <fullName evidence="8">G13513 protein</fullName>
    </submittedName>
</protein>
<gene>
    <name evidence="8" type="primary">g13513</name>
    <name evidence="8" type="ORF">VP750_LOCUS11968</name>
</gene>
<dbReference type="InterPro" id="IPR001487">
    <property type="entry name" value="Bromodomain"/>
</dbReference>
<dbReference type="InterPro" id="IPR045199">
    <property type="entry name" value="ATAD2-like"/>
</dbReference>
<dbReference type="InterPro" id="IPR027417">
    <property type="entry name" value="P-loop_NTPase"/>
</dbReference>
<evidence type="ECO:0000256" key="4">
    <source>
        <dbReference type="ARBA" id="ARBA00023117"/>
    </source>
</evidence>
<sequence length="1550" mass="165673">MVGSRRGVFETPADAEPDSLPRTAKTKGGKRSRSAGSKQTAGSAGRKSRSSYHRVATRSLSSRPIELEQDDLDPDHETPEQAVPSTGGPLETRMQKRLKQATIKAESEEAEDEVADDLGTEEDEEALDEDAMDDEESDSEDADLEEEEVLRYRRSERDRKHVQRYSPKAGQAGEFTLGTKRRRSIVDQQEDEAAADEEEEEDDEDMEEGDEGIRRYPLRDRAKAQVQPYVPGTGGGMLRRAGGPKAQARRGRRHGSRPAYSGKWSDEDDVADQHHELPPWQGRSTWAGGFSEGIPAGVSPRARAGAMDGRPPWEVPHLGGPGILDAGKDRKSNAEITPLEVDPSVSFDQVGGLDHYIKALKEMVFLPLVYPELFERFHLTPPRGVLFYGPPGTGKTLVARALAASASRAGRKVAFFMRKGADILSKWVGEAERQLRLLFEEAQRQQPAIIFFDEIDGLAPVRSSKQDQIHNSIVSTLLALMDGLDSRGSVVVIGATNRVDALDAALRRPGRFDRELVFPLPSLAARASILDIHTRHWADPPSAQLRAHLAQLSVGYCGADLKALCTEASLHALRRRYPQIYDSDDKLLIDPASIAVEQQDFVAALSSITPASHRSAAAHARPLPGALAPLLQTQLDLVLEKLCTAFPPARACLEAAADGSGSVQLQKMAAFRGRIEGLAAIRDEHDADLTAELAEDGGVARPRVLVSGSEGFGQDHLAPALLHALEGLPVHSIGLPALLSDASARSPEEAVVHAVMEARRAAPAILHLPHLQLWWDTAPPSLRATLRMLLADLPGDLPLLLMASADVPLDQLDEEAAQLFSARTAVRHEMEVPQASERAAYFGPVLAPLALPPPPPHLNAQRPPPPELPKAPEAAEALAEAARLKKEAEARAAYEADVATVRELRMCLRDVATRLLTDRRWRTLALPVTPQEDPEYWQRVTSPMDLATLLSRVDARQIPTVKTFLDTAALIPAGEQQFWGSDPEGIREVSKAHAMLDEARLLAERRVPPAVAQRCEEIHAAGGLGPPPPGALPDVLPPAVEAAPAHGPLDARLSGARDRDAANMTMDRWQRPSRSSRLRGDDLDRRIVNIDPERILREQRAQRRLQSQSQARKGQEAAAQQHGGPSSEHVKAADDTMAGANAVEGGADGAADLVDLTSPGAAAMTPAPRLAMPHQALTEPSTGTSQGSEQLPNGATPAQPCLSGLPTESDLPTNLGIRVTRRRGNAGEATVTKGMRQPPEAAQEVTDRSESGAGDFTATLANFMAGGIDAAMPDLAGARGGSGQPPEEALLSPVPTAGCHVLAAPPSAAGSVPGSSGKHLPAGHDGQPSAQKSILASSKRLTPSAMHAASAVKPPRKGGVKWADGTTLSPQPASDRRKHAEAESSPAAEARAAGRVMFDSAGPPGHTPFRSSRFVAPAKDSGELQDAADVAADGSVEEAEAAAVGGALGTCNSEPAPDVADLPSSSTGGVPHRQQAVQKQRQKRTALPEHARMVIELQEKVVQGTEGWSIQQLEELRVVLIRCGQDQKHCADRAAAIACAAHAIQSFIAG</sequence>
<feature type="compositionally biased region" description="Low complexity" evidence="6">
    <location>
        <begin position="1305"/>
        <end position="1317"/>
    </location>
</feature>
<reference evidence="8 9" key="1">
    <citation type="submission" date="2024-06" db="EMBL/GenBank/DDBJ databases">
        <authorList>
            <person name="Kraege A."/>
            <person name="Thomma B."/>
        </authorList>
    </citation>
    <scope>NUCLEOTIDE SEQUENCE [LARGE SCALE GENOMIC DNA]</scope>
</reference>
<feature type="compositionally biased region" description="Basic and acidic residues" evidence="6">
    <location>
        <begin position="149"/>
        <end position="159"/>
    </location>
</feature>
<dbReference type="Proteomes" id="UP001497392">
    <property type="component" value="Unassembled WGS sequence"/>
</dbReference>
<dbReference type="InterPro" id="IPR036427">
    <property type="entry name" value="Bromodomain-like_sf"/>
</dbReference>
<feature type="compositionally biased region" description="Polar residues" evidence="6">
    <location>
        <begin position="1328"/>
        <end position="1341"/>
    </location>
</feature>
<feature type="compositionally biased region" description="Basic residues" evidence="6">
    <location>
        <begin position="247"/>
        <end position="256"/>
    </location>
</feature>
<keyword evidence="9" id="KW-1185">Reference proteome</keyword>
<dbReference type="PROSITE" id="PS00674">
    <property type="entry name" value="AAA"/>
    <property type="match status" value="1"/>
</dbReference>
<comment type="caution">
    <text evidence="8">The sequence shown here is derived from an EMBL/GenBank/DDBJ whole genome shotgun (WGS) entry which is preliminary data.</text>
</comment>
<evidence type="ECO:0000313" key="9">
    <source>
        <dbReference type="Proteomes" id="UP001497392"/>
    </source>
</evidence>
<feature type="compositionally biased region" description="Acidic residues" evidence="6">
    <location>
        <begin position="188"/>
        <end position="210"/>
    </location>
</feature>
<evidence type="ECO:0000256" key="6">
    <source>
        <dbReference type="SAM" id="MobiDB-lite"/>
    </source>
</evidence>
<dbReference type="SUPFAM" id="SSF52540">
    <property type="entry name" value="P-loop containing nucleoside triphosphate hydrolases"/>
    <property type="match status" value="2"/>
</dbReference>
<feature type="region of interest" description="Disordered" evidence="6">
    <location>
        <begin position="1305"/>
        <end position="1391"/>
    </location>
</feature>
<dbReference type="Gene3D" id="1.20.920.10">
    <property type="entry name" value="Bromodomain-like"/>
    <property type="match status" value="1"/>
</dbReference>
<dbReference type="EMBL" id="CAXHTA020000021">
    <property type="protein sequence ID" value="CAL5230062.1"/>
    <property type="molecule type" value="Genomic_DNA"/>
</dbReference>
<comment type="similarity">
    <text evidence="1">Belongs to the AAA ATPase family.</text>
</comment>
<evidence type="ECO:0000313" key="8">
    <source>
        <dbReference type="EMBL" id="CAL5230062.1"/>
    </source>
</evidence>
<feature type="domain" description="Bromo" evidence="7">
    <location>
        <begin position="927"/>
        <end position="986"/>
    </location>
</feature>
<name>A0ABP1GDU8_9CHLO</name>
<keyword evidence="4 5" id="KW-0103">Bromodomain</keyword>
<feature type="region of interest" description="Disordered" evidence="6">
    <location>
        <begin position="1"/>
        <end position="268"/>
    </location>
</feature>
<dbReference type="InterPro" id="IPR003960">
    <property type="entry name" value="ATPase_AAA_CS"/>
</dbReference>
<feature type="region of interest" description="Disordered" evidence="6">
    <location>
        <begin position="1100"/>
        <end position="1132"/>
    </location>
</feature>
<evidence type="ECO:0000259" key="7">
    <source>
        <dbReference type="PROSITE" id="PS50014"/>
    </source>
</evidence>
<evidence type="ECO:0000256" key="3">
    <source>
        <dbReference type="ARBA" id="ARBA00022840"/>
    </source>
</evidence>
<dbReference type="Pfam" id="PF00439">
    <property type="entry name" value="Bromodomain"/>
    <property type="match status" value="1"/>
</dbReference>
<feature type="region of interest" description="Disordered" evidence="6">
    <location>
        <begin position="1454"/>
        <end position="1486"/>
    </location>
</feature>
<feature type="compositionally biased region" description="Basic residues" evidence="6">
    <location>
        <begin position="24"/>
        <end position="33"/>
    </location>
</feature>
<dbReference type="Gene3D" id="3.40.50.300">
    <property type="entry name" value="P-loop containing nucleotide triphosphate hydrolases"/>
    <property type="match status" value="1"/>
</dbReference>
<dbReference type="Pfam" id="PF17862">
    <property type="entry name" value="AAA_lid_3"/>
    <property type="match status" value="1"/>
</dbReference>
<feature type="compositionally biased region" description="Polar residues" evidence="6">
    <location>
        <begin position="1178"/>
        <end position="1193"/>
    </location>
</feature>
<dbReference type="SMART" id="SM00382">
    <property type="entry name" value="AAA"/>
    <property type="match status" value="1"/>
</dbReference>
<evidence type="ECO:0000256" key="2">
    <source>
        <dbReference type="ARBA" id="ARBA00022741"/>
    </source>
</evidence>
<feature type="compositionally biased region" description="Basic and acidic residues" evidence="6">
    <location>
        <begin position="211"/>
        <end position="223"/>
    </location>
</feature>
<dbReference type="PANTHER" id="PTHR23069">
    <property type="entry name" value="AAA DOMAIN-CONTAINING"/>
    <property type="match status" value="1"/>
</dbReference>
<accession>A0ABP1GDU8</accession>
<dbReference type="InterPro" id="IPR041569">
    <property type="entry name" value="AAA_lid_3"/>
</dbReference>
<dbReference type="PROSITE" id="PS50014">
    <property type="entry name" value="BROMODOMAIN_2"/>
    <property type="match status" value="1"/>
</dbReference>
<dbReference type="SUPFAM" id="SSF47370">
    <property type="entry name" value="Bromodomain"/>
    <property type="match status" value="1"/>
</dbReference>
<feature type="compositionally biased region" description="Acidic residues" evidence="6">
    <location>
        <begin position="108"/>
        <end position="148"/>
    </location>
</feature>
<feature type="region of interest" description="Disordered" evidence="6">
    <location>
        <begin position="1224"/>
        <end position="1252"/>
    </location>
</feature>
<dbReference type="PANTHER" id="PTHR23069:SF0">
    <property type="entry name" value="TAT-BINDING HOMOLOG 7"/>
    <property type="match status" value="1"/>
</dbReference>
<dbReference type="Pfam" id="PF00004">
    <property type="entry name" value="AAA"/>
    <property type="match status" value="1"/>
</dbReference>
<evidence type="ECO:0000256" key="5">
    <source>
        <dbReference type="PROSITE-ProRule" id="PRU00035"/>
    </source>
</evidence>
<feature type="compositionally biased region" description="Basic residues" evidence="6">
    <location>
        <begin position="46"/>
        <end position="56"/>
    </location>
</feature>
<organism evidence="8 9">
    <name type="scientific">Coccomyxa viridis</name>
    <dbReference type="NCBI Taxonomy" id="1274662"/>
    <lineage>
        <taxon>Eukaryota</taxon>
        <taxon>Viridiplantae</taxon>
        <taxon>Chlorophyta</taxon>
        <taxon>core chlorophytes</taxon>
        <taxon>Trebouxiophyceae</taxon>
        <taxon>Trebouxiophyceae incertae sedis</taxon>
        <taxon>Coccomyxaceae</taxon>
        <taxon>Coccomyxa</taxon>
    </lineage>
</organism>
<dbReference type="Gene3D" id="1.10.8.60">
    <property type="match status" value="1"/>
</dbReference>
<keyword evidence="2" id="KW-0547">Nucleotide-binding</keyword>
<dbReference type="InterPro" id="IPR003593">
    <property type="entry name" value="AAA+_ATPase"/>
</dbReference>
<dbReference type="InterPro" id="IPR003959">
    <property type="entry name" value="ATPase_AAA_core"/>
</dbReference>
<keyword evidence="3" id="KW-0067">ATP-binding</keyword>
<proteinExistence type="inferred from homology"/>
<feature type="region of interest" description="Disordered" evidence="6">
    <location>
        <begin position="1177"/>
        <end position="1199"/>
    </location>
</feature>
<evidence type="ECO:0000256" key="1">
    <source>
        <dbReference type="ARBA" id="ARBA00006914"/>
    </source>
</evidence>